<proteinExistence type="predicted"/>
<dbReference type="Proteomes" id="UP000735302">
    <property type="component" value="Unassembled WGS sequence"/>
</dbReference>
<name>A0AAV4B8V2_9GAST</name>
<evidence type="ECO:0000313" key="1">
    <source>
        <dbReference type="EMBL" id="GFO17005.1"/>
    </source>
</evidence>
<protein>
    <submittedName>
        <fullName evidence="1">Uncharacterized protein</fullName>
    </submittedName>
</protein>
<organism evidence="1 2">
    <name type="scientific">Plakobranchus ocellatus</name>
    <dbReference type="NCBI Taxonomy" id="259542"/>
    <lineage>
        <taxon>Eukaryota</taxon>
        <taxon>Metazoa</taxon>
        <taxon>Spiralia</taxon>
        <taxon>Lophotrochozoa</taxon>
        <taxon>Mollusca</taxon>
        <taxon>Gastropoda</taxon>
        <taxon>Heterobranchia</taxon>
        <taxon>Euthyneura</taxon>
        <taxon>Panpulmonata</taxon>
        <taxon>Sacoglossa</taxon>
        <taxon>Placobranchoidea</taxon>
        <taxon>Plakobranchidae</taxon>
        <taxon>Plakobranchus</taxon>
    </lineage>
</organism>
<dbReference type="AlphaFoldDB" id="A0AAV4B8V2"/>
<gene>
    <name evidence="1" type="ORF">PoB_004351000</name>
</gene>
<accession>A0AAV4B8V2</accession>
<sequence>MVKRLTDPDRKSFHNVRLPGGLVARVTQGNTLGKSFLNVTLETGTIVTCLISTTMELLRNNELKEICRSEASPKEDARLKALERRK</sequence>
<reference evidence="1 2" key="1">
    <citation type="journal article" date="2021" name="Elife">
        <title>Chloroplast acquisition without the gene transfer in kleptoplastic sea slugs, Plakobranchus ocellatus.</title>
        <authorList>
            <person name="Maeda T."/>
            <person name="Takahashi S."/>
            <person name="Yoshida T."/>
            <person name="Shimamura S."/>
            <person name="Takaki Y."/>
            <person name="Nagai Y."/>
            <person name="Toyoda A."/>
            <person name="Suzuki Y."/>
            <person name="Arimoto A."/>
            <person name="Ishii H."/>
            <person name="Satoh N."/>
            <person name="Nishiyama T."/>
            <person name="Hasebe M."/>
            <person name="Maruyama T."/>
            <person name="Minagawa J."/>
            <person name="Obokata J."/>
            <person name="Shigenobu S."/>
        </authorList>
    </citation>
    <scope>NUCLEOTIDE SEQUENCE [LARGE SCALE GENOMIC DNA]</scope>
</reference>
<comment type="caution">
    <text evidence="1">The sequence shown here is derived from an EMBL/GenBank/DDBJ whole genome shotgun (WGS) entry which is preliminary data.</text>
</comment>
<dbReference type="EMBL" id="BLXT01004727">
    <property type="protein sequence ID" value="GFO17005.1"/>
    <property type="molecule type" value="Genomic_DNA"/>
</dbReference>
<keyword evidence="2" id="KW-1185">Reference proteome</keyword>
<evidence type="ECO:0000313" key="2">
    <source>
        <dbReference type="Proteomes" id="UP000735302"/>
    </source>
</evidence>